<dbReference type="SUPFAM" id="SSF53335">
    <property type="entry name" value="S-adenosyl-L-methionine-dependent methyltransferases"/>
    <property type="match status" value="1"/>
</dbReference>
<dbReference type="InterPro" id="IPR038375">
    <property type="entry name" value="NDUFAF7_sf"/>
</dbReference>
<dbReference type="PANTHER" id="PTHR12049">
    <property type="entry name" value="PROTEIN ARGININE METHYLTRANSFERASE NDUFAF7, MITOCHONDRIAL"/>
    <property type="match status" value="1"/>
</dbReference>
<evidence type="ECO:0000313" key="4">
    <source>
        <dbReference type="Proteomes" id="UP001595556"/>
    </source>
</evidence>
<protein>
    <submittedName>
        <fullName evidence="3">Class I SAM-dependent methyltransferase</fullName>
    </submittedName>
</protein>
<reference evidence="4" key="1">
    <citation type="journal article" date="2019" name="Int. J. Syst. Evol. Microbiol.">
        <title>The Global Catalogue of Microorganisms (GCM) 10K type strain sequencing project: providing services to taxonomists for standard genome sequencing and annotation.</title>
        <authorList>
            <consortium name="The Broad Institute Genomics Platform"/>
            <consortium name="The Broad Institute Genome Sequencing Center for Infectious Disease"/>
            <person name="Wu L."/>
            <person name="Ma J."/>
        </authorList>
    </citation>
    <scope>NUCLEOTIDE SEQUENCE [LARGE SCALE GENOMIC DNA]</scope>
    <source>
        <strain evidence="4">KCTC 52168</strain>
    </source>
</reference>
<name>A0ABV7H2B9_9BURK</name>
<accession>A0ABV7H2B9</accession>
<dbReference type="GO" id="GO:0032259">
    <property type="term" value="P:methylation"/>
    <property type="evidence" value="ECO:0007669"/>
    <property type="project" value="UniProtKB-KW"/>
</dbReference>
<dbReference type="InterPro" id="IPR029063">
    <property type="entry name" value="SAM-dependent_MTases_sf"/>
</dbReference>
<sequence length="389" mass="41754">MTELQRLIAREIQAAGGAIPFSRFMDLALYAPGLGYYTRATPMGEQADFITAPELTPLFGRTLAVQLAQLFESGVPPVVLELGAGTGKLARDALDGLAALGHVDVQWQILDVSTSLREAQRATLAAHAGSVQWLGTLPDTFSGVMLGNEVLDALPCEAMAWHDGAAWQRMVSEDGTHPGRFVWTERPAPERLFACLARLSSHFGLERRMDAGFCYSTEVNPQAEALVNTLARSLKQGALLLLDYGFPQAEYYHPERHMGTLMGFARQRSVDDVLALAGEQDITAHVDFTAIAQAGVQSGLSLAGYTSQARFLMNCGLLDLAASAARDAAADPLAYTRLIAPVQKLLSEAEMGELFKVLALTRGVDVALEGFSRGDRGHRLLPAQGAAAS</sequence>
<gene>
    <name evidence="3" type="ORF">ACFOEN_10410</name>
</gene>
<organism evidence="3 4">
    <name type="scientific">Piscinibacterium candidicorallinum</name>
    <dbReference type="NCBI Taxonomy" id="1793872"/>
    <lineage>
        <taxon>Bacteria</taxon>
        <taxon>Pseudomonadati</taxon>
        <taxon>Pseudomonadota</taxon>
        <taxon>Betaproteobacteria</taxon>
        <taxon>Burkholderiales</taxon>
        <taxon>Piscinibacterium</taxon>
    </lineage>
</organism>
<dbReference type="RefSeq" id="WP_377303650.1">
    <property type="nucleotide sequence ID" value="NZ_CP180191.1"/>
</dbReference>
<evidence type="ECO:0000313" key="3">
    <source>
        <dbReference type="EMBL" id="MFC3148054.1"/>
    </source>
</evidence>
<keyword evidence="1 3" id="KW-0489">Methyltransferase</keyword>
<dbReference type="InterPro" id="IPR003788">
    <property type="entry name" value="NDUFAF7"/>
</dbReference>
<dbReference type="GO" id="GO:0008168">
    <property type="term" value="F:methyltransferase activity"/>
    <property type="evidence" value="ECO:0007669"/>
    <property type="project" value="UniProtKB-KW"/>
</dbReference>
<dbReference type="Pfam" id="PF02636">
    <property type="entry name" value="Methyltransf_28"/>
    <property type="match status" value="1"/>
</dbReference>
<dbReference type="Gene3D" id="3.40.50.12710">
    <property type="match status" value="1"/>
</dbReference>
<evidence type="ECO:0000256" key="2">
    <source>
        <dbReference type="ARBA" id="ARBA00022679"/>
    </source>
</evidence>
<keyword evidence="2" id="KW-0808">Transferase</keyword>
<comment type="caution">
    <text evidence="3">The sequence shown here is derived from an EMBL/GenBank/DDBJ whole genome shotgun (WGS) entry which is preliminary data.</text>
</comment>
<keyword evidence="4" id="KW-1185">Reference proteome</keyword>
<dbReference type="Proteomes" id="UP001595556">
    <property type="component" value="Unassembled WGS sequence"/>
</dbReference>
<evidence type="ECO:0000256" key="1">
    <source>
        <dbReference type="ARBA" id="ARBA00022603"/>
    </source>
</evidence>
<proteinExistence type="predicted"/>
<dbReference type="PANTHER" id="PTHR12049:SF7">
    <property type="entry name" value="PROTEIN ARGININE METHYLTRANSFERASE NDUFAF7, MITOCHONDRIAL"/>
    <property type="match status" value="1"/>
</dbReference>
<dbReference type="EMBL" id="JBHRTI010000004">
    <property type="protein sequence ID" value="MFC3148054.1"/>
    <property type="molecule type" value="Genomic_DNA"/>
</dbReference>